<dbReference type="GO" id="GO:0030395">
    <property type="term" value="F:lactose binding"/>
    <property type="evidence" value="ECO:0007669"/>
    <property type="project" value="TreeGrafter"/>
</dbReference>
<evidence type="ECO:0000256" key="1">
    <source>
        <dbReference type="ARBA" id="ARBA00004429"/>
    </source>
</evidence>
<dbReference type="EMBL" id="LLYA01000156">
    <property type="protein sequence ID" value="KRR24224.1"/>
    <property type="molecule type" value="Genomic_DNA"/>
</dbReference>
<dbReference type="PIRSF" id="PIRSF004925">
    <property type="entry name" value="HcaT"/>
    <property type="match status" value="1"/>
</dbReference>
<dbReference type="PANTHER" id="PTHR23522:SF10">
    <property type="entry name" value="3-PHENYLPROPIONIC ACID TRANSPORTER-RELATED"/>
    <property type="match status" value="1"/>
</dbReference>
<feature type="transmembrane region" description="Helical" evidence="8">
    <location>
        <begin position="243"/>
        <end position="264"/>
    </location>
</feature>
<feature type="transmembrane region" description="Helical" evidence="8">
    <location>
        <begin position="96"/>
        <end position="122"/>
    </location>
</feature>
<dbReference type="GO" id="GO:0005886">
    <property type="term" value="C:plasma membrane"/>
    <property type="evidence" value="ECO:0007669"/>
    <property type="project" value="UniProtKB-SubCell"/>
</dbReference>
<feature type="transmembrane region" description="Helical" evidence="8">
    <location>
        <begin position="203"/>
        <end position="223"/>
    </location>
</feature>
<keyword evidence="11" id="KW-1185">Reference proteome</keyword>
<reference evidence="10 11" key="1">
    <citation type="submission" date="2014-03" db="EMBL/GenBank/DDBJ databases">
        <title>Bradyrhizobium valentinum sp. nov., isolated from effective nodules of Lupinus mariae-josephae, a lupine endemic of basic-lime soils in Eastern Spain.</title>
        <authorList>
            <person name="Duran D."/>
            <person name="Rey L."/>
            <person name="Navarro A."/>
            <person name="Busquets A."/>
            <person name="Imperial J."/>
            <person name="Ruiz-Argueso T."/>
        </authorList>
    </citation>
    <scope>NUCLEOTIDE SEQUENCE [LARGE SCALE GENOMIC DNA]</scope>
    <source>
        <strain evidence="10 11">Ro19</strain>
    </source>
</reference>
<evidence type="ECO:0000256" key="4">
    <source>
        <dbReference type="ARBA" id="ARBA00022519"/>
    </source>
</evidence>
<dbReference type="PANTHER" id="PTHR23522">
    <property type="entry name" value="BLL5896 PROTEIN"/>
    <property type="match status" value="1"/>
</dbReference>
<keyword evidence="4" id="KW-0997">Cell inner membrane</keyword>
<dbReference type="GO" id="GO:0015528">
    <property type="term" value="F:lactose:proton symporter activity"/>
    <property type="evidence" value="ECO:0007669"/>
    <property type="project" value="TreeGrafter"/>
</dbReference>
<dbReference type="NCBIfam" id="NF037955">
    <property type="entry name" value="mfs"/>
    <property type="match status" value="1"/>
</dbReference>
<dbReference type="Pfam" id="PF12832">
    <property type="entry name" value="MFS_1_like"/>
    <property type="match status" value="1"/>
</dbReference>
<feature type="transmembrane region" description="Helical" evidence="8">
    <location>
        <begin position="7"/>
        <end position="28"/>
    </location>
</feature>
<protein>
    <submittedName>
        <fullName evidence="10">MFS transporter</fullName>
    </submittedName>
</protein>
<feature type="transmembrane region" description="Helical" evidence="8">
    <location>
        <begin position="40"/>
        <end position="59"/>
    </location>
</feature>
<name>A0A0R3N314_9BRAD</name>
<feature type="transmembrane region" description="Helical" evidence="8">
    <location>
        <begin position="134"/>
        <end position="156"/>
    </location>
</feature>
<evidence type="ECO:0000256" key="6">
    <source>
        <dbReference type="ARBA" id="ARBA00022989"/>
    </source>
</evidence>
<feature type="transmembrane region" description="Helical" evidence="8">
    <location>
        <begin position="296"/>
        <end position="316"/>
    </location>
</feature>
<evidence type="ECO:0000259" key="9">
    <source>
        <dbReference type="PROSITE" id="PS50850"/>
    </source>
</evidence>
<dbReference type="OrthoDB" id="9150135at2"/>
<feature type="transmembrane region" description="Helical" evidence="8">
    <location>
        <begin position="71"/>
        <end position="90"/>
    </location>
</feature>
<evidence type="ECO:0000256" key="8">
    <source>
        <dbReference type="SAM" id="Phobius"/>
    </source>
</evidence>
<comment type="caution">
    <text evidence="10">The sequence shown here is derived from an EMBL/GenBank/DDBJ whole genome shotgun (WGS) entry which is preliminary data.</text>
</comment>
<evidence type="ECO:0000256" key="7">
    <source>
        <dbReference type="ARBA" id="ARBA00023136"/>
    </source>
</evidence>
<evidence type="ECO:0000313" key="11">
    <source>
        <dbReference type="Proteomes" id="UP000052023"/>
    </source>
</evidence>
<dbReference type="SUPFAM" id="SSF103473">
    <property type="entry name" value="MFS general substrate transporter"/>
    <property type="match status" value="1"/>
</dbReference>
<dbReference type="Proteomes" id="UP000052023">
    <property type="component" value="Unassembled WGS sequence"/>
</dbReference>
<dbReference type="InterPro" id="IPR020846">
    <property type="entry name" value="MFS_dom"/>
</dbReference>
<feature type="transmembrane region" description="Helical" evidence="8">
    <location>
        <begin position="271"/>
        <end position="290"/>
    </location>
</feature>
<feature type="transmembrane region" description="Helical" evidence="8">
    <location>
        <begin position="337"/>
        <end position="358"/>
    </location>
</feature>
<dbReference type="InterPro" id="IPR024989">
    <property type="entry name" value="MFS_assoc_dom"/>
</dbReference>
<evidence type="ECO:0000256" key="3">
    <source>
        <dbReference type="ARBA" id="ARBA00022475"/>
    </source>
</evidence>
<keyword evidence="6 8" id="KW-1133">Transmembrane helix</keyword>
<evidence type="ECO:0000256" key="5">
    <source>
        <dbReference type="ARBA" id="ARBA00022692"/>
    </source>
</evidence>
<feature type="transmembrane region" description="Helical" evidence="8">
    <location>
        <begin position="162"/>
        <end position="182"/>
    </location>
</feature>
<sequence>MRVPGPVAYIALYAALYAAFGVASPFWPKFFETRALTPEQIGSILAAALLARLVAGPLVGMFADFLQSLRLVLALCAALAAATAVALLWADGFWRLLLLALVQAVALAPTTSMADALSVNAARPQIAGRPFEYGWIRGSASAAFVCGTLIIGQLITSTDLTRVIWLNAALLVAAAGATTLVPRVSAPSAPHTGVSQLASEVRGLLGIARFRILILVSALIYGSHAMHDAFAVIRWSNAGIDTSVISVLWSEAVAAEVIVFFLIGPALLNRIGARGAAALAATAGIIRWSVAGTTTSVVALAMVQPLHGLTFALLHLSCMRLMAALVPTRMAATAQAIYAFGSGVVTAALTLLSGLFYARYGGGAFVAMAVLCGLALPLAWFGFTDARDISARAR</sequence>
<accession>A0A0R3N314</accession>
<organism evidence="10 11">
    <name type="scientific">Bradyrhizobium retamae</name>
    <dbReference type="NCBI Taxonomy" id="1300035"/>
    <lineage>
        <taxon>Bacteria</taxon>
        <taxon>Pseudomonadati</taxon>
        <taxon>Pseudomonadota</taxon>
        <taxon>Alphaproteobacteria</taxon>
        <taxon>Hyphomicrobiales</taxon>
        <taxon>Nitrobacteraceae</taxon>
        <taxon>Bradyrhizobium</taxon>
    </lineage>
</organism>
<comment type="subcellular location">
    <subcellularLocation>
        <location evidence="1">Cell inner membrane</location>
        <topology evidence="1">Multi-pass membrane protein</topology>
    </subcellularLocation>
</comment>
<keyword evidence="5 8" id="KW-0812">Transmembrane</keyword>
<proteinExistence type="predicted"/>
<dbReference type="InterPro" id="IPR026032">
    <property type="entry name" value="HcaT-like"/>
</dbReference>
<gene>
    <name evidence="10" type="ORF">CQ13_26045</name>
</gene>
<keyword evidence="7 8" id="KW-0472">Membrane</keyword>
<dbReference type="AlphaFoldDB" id="A0A0R3N314"/>
<keyword evidence="2" id="KW-0813">Transport</keyword>
<keyword evidence="3" id="KW-1003">Cell membrane</keyword>
<feature type="domain" description="Major facilitator superfamily (MFS) profile" evidence="9">
    <location>
        <begin position="1"/>
        <end position="387"/>
    </location>
</feature>
<dbReference type="RefSeq" id="WP_057844353.1">
    <property type="nucleotide sequence ID" value="NZ_LLYA01000156.1"/>
</dbReference>
<dbReference type="PROSITE" id="PS50850">
    <property type="entry name" value="MFS"/>
    <property type="match status" value="1"/>
</dbReference>
<evidence type="ECO:0000313" key="10">
    <source>
        <dbReference type="EMBL" id="KRR24224.1"/>
    </source>
</evidence>
<evidence type="ECO:0000256" key="2">
    <source>
        <dbReference type="ARBA" id="ARBA00022448"/>
    </source>
</evidence>
<dbReference type="InterPro" id="IPR036259">
    <property type="entry name" value="MFS_trans_sf"/>
</dbReference>
<feature type="transmembrane region" description="Helical" evidence="8">
    <location>
        <begin position="364"/>
        <end position="384"/>
    </location>
</feature>
<dbReference type="Gene3D" id="1.20.1250.20">
    <property type="entry name" value="MFS general substrate transporter like domains"/>
    <property type="match status" value="2"/>
</dbReference>